<sequence length="407" mass="42772">MRVAVAILVAMSLAMQARAQDVEACERAARESLPVVASGRAFLLERESHVVEHRLARDGCVAFLAFGSAGVRDVDLLAHTTSGDVIEEDVEPRAWGWVRACGDEGLVVAAVAHVHAGRGEVRVLAIDDGPERAPELGREVGACFARSAGRGRPLTDAGEAPAMRSLERAIDDADARAIGWRAVGAAARGWLDPGATELHRVAIDRAGCHRIDAIGGPDVRALSLVVIGADGREIARDDRRRRDASVVLCPGAAGSVVVQVQARAGTGAYALRHRVVEGEPLDEARVDPRASVESVELAATLRARGMTPRAIAWGLADGRGAQAFEVEAGAGCVAIAALRSRELEGGDLDVRVADAQGRLVGWDEGAPSVDRGPIPVVWSCADDARTLRVEVRAQDATGRFLLVTGAP</sequence>
<feature type="signal peptide" evidence="1">
    <location>
        <begin position="1"/>
        <end position="19"/>
    </location>
</feature>
<dbReference type="EMBL" id="CP011125">
    <property type="protein sequence ID" value="AKF06822.1"/>
    <property type="molecule type" value="Genomic_DNA"/>
</dbReference>
<dbReference type="RefSeq" id="WP_053234018.1">
    <property type="nucleotide sequence ID" value="NZ_CP011125.1"/>
</dbReference>
<organism evidence="2 3">
    <name type="scientific">Sandaracinus amylolyticus</name>
    <dbReference type="NCBI Taxonomy" id="927083"/>
    <lineage>
        <taxon>Bacteria</taxon>
        <taxon>Pseudomonadati</taxon>
        <taxon>Myxococcota</taxon>
        <taxon>Polyangia</taxon>
        <taxon>Polyangiales</taxon>
        <taxon>Sandaracinaceae</taxon>
        <taxon>Sandaracinus</taxon>
    </lineage>
</organism>
<accession>A0A0F6YJB6</accession>
<name>A0A0F6YJB6_9BACT</name>
<dbReference type="AlphaFoldDB" id="A0A0F6YJB6"/>
<keyword evidence="1" id="KW-0732">Signal</keyword>
<evidence type="ECO:0000313" key="3">
    <source>
        <dbReference type="Proteomes" id="UP000034883"/>
    </source>
</evidence>
<evidence type="ECO:0000256" key="1">
    <source>
        <dbReference type="SAM" id="SignalP"/>
    </source>
</evidence>
<dbReference type="Proteomes" id="UP000034883">
    <property type="component" value="Chromosome"/>
</dbReference>
<reference evidence="2 3" key="1">
    <citation type="submission" date="2015-03" db="EMBL/GenBank/DDBJ databases">
        <title>Genome assembly of Sandaracinus amylolyticus DSM 53668.</title>
        <authorList>
            <person name="Sharma G."/>
            <person name="Subramanian S."/>
        </authorList>
    </citation>
    <scope>NUCLEOTIDE SEQUENCE [LARGE SCALE GENOMIC DNA]</scope>
    <source>
        <strain evidence="2 3">DSM 53668</strain>
    </source>
</reference>
<feature type="chain" id="PRO_5002512969" evidence="1">
    <location>
        <begin position="20"/>
        <end position="407"/>
    </location>
</feature>
<dbReference type="KEGG" id="samy:DB32_003971"/>
<protein>
    <submittedName>
        <fullName evidence="2">Uncharacterized protein</fullName>
    </submittedName>
</protein>
<keyword evidence="3" id="KW-1185">Reference proteome</keyword>
<evidence type="ECO:0000313" key="2">
    <source>
        <dbReference type="EMBL" id="AKF06822.1"/>
    </source>
</evidence>
<dbReference type="STRING" id="927083.DB32_003971"/>
<gene>
    <name evidence="2" type="ORF">DB32_003971</name>
</gene>
<proteinExistence type="predicted"/>